<dbReference type="InterPro" id="IPR043136">
    <property type="entry name" value="B30.2/SPRY_sf"/>
</dbReference>
<dbReference type="InterPro" id="IPR006574">
    <property type="entry name" value="PRY"/>
</dbReference>
<dbReference type="GO" id="GO:0005102">
    <property type="term" value="F:signaling receptor binding"/>
    <property type="evidence" value="ECO:0007669"/>
    <property type="project" value="TreeGrafter"/>
</dbReference>
<feature type="transmembrane region" description="Helical" evidence="11">
    <location>
        <begin position="247"/>
        <end position="267"/>
    </location>
</feature>
<evidence type="ECO:0000259" key="13">
    <source>
        <dbReference type="PROSITE" id="PS50835"/>
    </source>
</evidence>
<dbReference type="Gene3D" id="2.60.120.920">
    <property type="match status" value="1"/>
</dbReference>
<reference evidence="14" key="1">
    <citation type="submission" date="2025-08" db="UniProtKB">
        <authorList>
            <consortium name="Ensembl"/>
        </authorList>
    </citation>
    <scope>IDENTIFICATION</scope>
</reference>
<feature type="domain" description="B30.2/SPRY" evidence="12">
    <location>
        <begin position="273"/>
        <end position="467"/>
    </location>
</feature>
<evidence type="ECO:0000256" key="10">
    <source>
        <dbReference type="ARBA" id="ARBA00038221"/>
    </source>
</evidence>
<evidence type="ECO:0000256" key="9">
    <source>
        <dbReference type="ARBA" id="ARBA00023319"/>
    </source>
</evidence>
<evidence type="ECO:0000259" key="12">
    <source>
        <dbReference type="PROSITE" id="PS50188"/>
    </source>
</evidence>
<dbReference type="InterPro" id="IPR013106">
    <property type="entry name" value="Ig_V-set"/>
</dbReference>
<dbReference type="GO" id="GO:0050863">
    <property type="term" value="P:regulation of T cell activation"/>
    <property type="evidence" value="ECO:0007669"/>
    <property type="project" value="UniProtKB-ARBA"/>
</dbReference>
<dbReference type="InterPro" id="IPR036179">
    <property type="entry name" value="Ig-like_dom_sf"/>
</dbReference>
<dbReference type="GO" id="GO:1903037">
    <property type="term" value="P:regulation of leukocyte cell-cell adhesion"/>
    <property type="evidence" value="ECO:0007669"/>
    <property type="project" value="UniProtKB-ARBA"/>
</dbReference>
<dbReference type="InterPro" id="IPR003599">
    <property type="entry name" value="Ig_sub"/>
</dbReference>
<dbReference type="PANTHER" id="PTHR24100:SF130">
    <property type="entry name" value="BUTYROPHILIN-LIKE PROTEIN 9"/>
    <property type="match status" value="1"/>
</dbReference>
<dbReference type="SUPFAM" id="SSF49899">
    <property type="entry name" value="Concanavalin A-like lectins/glucanases"/>
    <property type="match status" value="1"/>
</dbReference>
<dbReference type="Pfam" id="PF22705">
    <property type="entry name" value="C2-set_3"/>
    <property type="match status" value="1"/>
</dbReference>
<comment type="similarity">
    <text evidence="10">Belongs to the SKINT family.</text>
</comment>
<name>A0A8C7A028_NOTPE</name>
<feature type="domain" description="Ig-like" evidence="13">
    <location>
        <begin position="148"/>
        <end position="237"/>
    </location>
</feature>
<evidence type="ECO:0000256" key="2">
    <source>
        <dbReference type="ARBA" id="ARBA00007591"/>
    </source>
</evidence>
<sequence length="503" mass="57988">KETFSSKIGSIKPITDKRILIFPMTLSSLCTYPCCLVTGVIGEEIVLPCRVVAEHVPEIFSVQWIFHEQSEKITVSRYDGKSKKEIQDERYQGRTYFFHSEFRAGNMSLHLKDIKNSDKGSYTCLVSFDNHQHDELIELEVAARGIVPSIFLKNYMKESISLSCHTEGWFPEPRVIWLDSQEQIRREPSTTKIMMMPAGLYSVVTSMNLEPGSDMEVSCRIVNRLLNTTSESRVLISDVFFPSISKWLVFFLVMLCLSLVLIFSTFCKLKSKYFFLYYFGQHIEISQQLILKPMTLDVDTAHPNLSFSEDRKSFKHDPHSQKVPHTERRFDSAVCVLGSEGFSSGNHYWEVEVEKSNDWDLGVARRSVQKKGVIYLSVKEGFWVMGSSLRDYWARTDPWTRVTVQRKPRKIGVYLSCEEKLLTFFNVTDMSVMFTFKDCAFSEEVYPFFKNSQKESTMRIWCPSPGTGCPGRLWSLLLWRSPNPPGCHSRCPCWSSKVGLDDL</sequence>
<keyword evidence="4" id="KW-0732">Signal</keyword>
<keyword evidence="6 11" id="KW-0472">Membrane</keyword>
<evidence type="ECO:0000256" key="7">
    <source>
        <dbReference type="ARBA" id="ARBA00023157"/>
    </source>
</evidence>
<protein>
    <recommendedName>
        <fullName evidence="16">Butyrophilin subfamily 1 member A1</fullName>
    </recommendedName>
</protein>
<dbReference type="SUPFAM" id="SSF48726">
    <property type="entry name" value="Immunoglobulin"/>
    <property type="match status" value="2"/>
</dbReference>
<proteinExistence type="inferred from homology"/>
<evidence type="ECO:0000313" key="15">
    <source>
        <dbReference type="Proteomes" id="UP000694420"/>
    </source>
</evidence>
<dbReference type="PRINTS" id="PR01407">
    <property type="entry name" value="BUTYPHLNCDUF"/>
</dbReference>
<comment type="similarity">
    <text evidence="2">Belongs to the immunoglobulin superfamily. BTN/MOG family.</text>
</comment>
<dbReference type="GO" id="GO:0042110">
    <property type="term" value="P:T cell activation"/>
    <property type="evidence" value="ECO:0007669"/>
    <property type="project" value="UniProtKB-ARBA"/>
</dbReference>
<evidence type="ECO:0000256" key="3">
    <source>
        <dbReference type="ARBA" id="ARBA00022692"/>
    </source>
</evidence>
<dbReference type="GO" id="GO:0050852">
    <property type="term" value="P:T cell receptor signaling pathway"/>
    <property type="evidence" value="ECO:0007669"/>
    <property type="project" value="TreeGrafter"/>
</dbReference>
<dbReference type="PROSITE" id="PS50188">
    <property type="entry name" value="B302_SPRY"/>
    <property type="match status" value="1"/>
</dbReference>
<dbReference type="InterPro" id="IPR003879">
    <property type="entry name" value="Butyrophylin_SPRY"/>
</dbReference>
<evidence type="ECO:0000256" key="5">
    <source>
        <dbReference type="ARBA" id="ARBA00022989"/>
    </source>
</evidence>
<dbReference type="InterPro" id="IPR050504">
    <property type="entry name" value="IgSF_BTN/MOG"/>
</dbReference>
<evidence type="ECO:0000256" key="11">
    <source>
        <dbReference type="SAM" id="Phobius"/>
    </source>
</evidence>
<dbReference type="GO" id="GO:0001817">
    <property type="term" value="P:regulation of cytokine production"/>
    <property type="evidence" value="ECO:0007669"/>
    <property type="project" value="TreeGrafter"/>
</dbReference>
<comment type="subcellular location">
    <subcellularLocation>
        <location evidence="1">Membrane</location>
        <topology evidence="1">Single-pass type I membrane protein</topology>
    </subcellularLocation>
</comment>
<dbReference type="FunFam" id="2.60.40.10:FF:000142">
    <property type="entry name" value="V-set domain-containing T-cell activation inhibitor 1"/>
    <property type="match status" value="1"/>
</dbReference>
<dbReference type="SMART" id="SM00449">
    <property type="entry name" value="SPRY"/>
    <property type="match status" value="1"/>
</dbReference>
<dbReference type="CDD" id="cd13733">
    <property type="entry name" value="SPRY_PRY_C-I_1"/>
    <property type="match status" value="1"/>
</dbReference>
<evidence type="ECO:0000256" key="4">
    <source>
        <dbReference type="ARBA" id="ARBA00022729"/>
    </source>
</evidence>
<organism evidence="14 15">
    <name type="scientific">Nothoprocta perdicaria</name>
    <name type="common">Chilean tinamou</name>
    <name type="synonym">Crypturus perdicarius</name>
    <dbReference type="NCBI Taxonomy" id="30464"/>
    <lineage>
        <taxon>Eukaryota</taxon>
        <taxon>Metazoa</taxon>
        <taxon>Chordata</taxon>
        <taxon>Craniata</taxon>
        <taxon>Vertebrata</taxon>
        <taxon>Euteleostomi</taxon>
        <taxon>Archelosauria</taxon>
        <taxon>Archosauria</taxon>
        <taxon>Dinosauria</taxon>
        <taxon>Saurischia</taxon>
        <taxon>Theropoda</taxon>
        <taxon>Coelurosauria</taxon>
        <taxon>Aves</taxon>
        <taxon>Palaeognathae</taxon>
        <taxon>Tinamiformes</taxon>
        <taxon>Tinamidae</taxon>
        <taxon>Nothoprocta</taxon>
    </lineage>
</organism>
<evidence type="ECO:0000313" key="14">
    <source>
        <dbReference type="Ensembl" id="ENSNPEP00000021523.1"/>
    </source>
</evidence>
<evidence type="ECO:0008006" key="16">
    <source>
        <dbReference type="Google" id="ProtNLM"/>
    </source>
</evidence>
<evidence type="ECO:0000256" key="8">
    <source>
        <dbReference type="ARBA" id="ARBA00023180"/>
    </source>
</evidence>
<dbReference type="Pfam" id="PF07686">
    <property type="entry name" value="V-set"/>
    <property type="match status" value="1"/>
</dbReference>
<keyword evidence="7" id="KW-1015">Disulfide bond</keyword>
<dbReference type="SMART" id="SM00589">
    <property type="entry name" value="PRY"/>
    <property type="match status" value="1"/>
</dbReference>
<dbReference type="Proteomes" id="UP000694420">
    <property type="component" value="Unplaced"/>
</dbReference>
<accession>A0A8C7A028</accession>
<dbReference type="InterPro" id="IPR001870">
    <property type="entry name" value="B30.2/SPRY"/>
</dbReference>
<dbReference type="FunFam" id="2.60.120.920:FF:000004">
    <property type="entry name" value="Butyrophilin subfamily 1 member A1"/>
    <property type="match status" value="1"/>
</dbReference>
<dbReference type="Pfam" id="PF00622">
    <property type="entry name" value="SPRY"/>
    <property type="match status" value="1"/>
</dbReference>
<keyword evidence="3 11" id="KW-0812">Transmembrane</keyword>
<dbReference type="InterPro" id="IPR013320">
    <property type="entry name" value="ConA-like_dom_sf"/>
</dbReference>
<dbReference type="Ensembl" id="ENSNPET00000022075.1">
    <property type="protein sequence ID" value="ENSNPEP00000021523.1"/>
    <property type="gene ID" value="ENSNPEG00000015963.1"/>
</dbReference>
<reference evidence="14" key="2">
    <citation type="submission" date="2025-09" db="UniProtKB">
        <authorList>
            <consortium name="Ensembl"/>
        </authorList>
    </citation>
    <scope>IDENTIFICATION</scope>
</reference>
<dbReference type="PROSITE" id="PS50835">
    <property type="entry name" value="IG_LIKE"/>
    <property type="match status" value="2"/>
</dbReference>
<dbReference type="InterPro" id="IPR003877">
    <property type="entry name" value="SPRY_dom"/>
</dbReference>
<dbReference type="Gene3D" id="2.60.40.10">
    <property type="entry name" value="Immunoglobulins"/>
    <property type="match status" value="2"/>
</dbReference>
<dbReference type="FunFam" id="2.60.40.10:FF:000088">
    <property type="entry name" value="Butyrophilin subfamily 1 member A1"/>
    <property type="match status" value="1"/>
</dbReference>
<dbReference type="GO" id="GO:0009897">
    <property type="term" value="C:external side of plasma membrane"/>
    <property type="evidence" value="ECO:0007669"/>
    <property type="project" value="TreeGrafter"/>
</dbReference>
<dbReference type="PANTHER" id="PTHR24100">
    <property type="entry name" value="BUTYROPHILIN"/>
    <property type="match status" value="1"/>
</dbReference>
<keyword evidence="15" id="KW-1185">Reference proteome</keyword>
<feature type="domain" description="Ig-like" evidence="13">
    <location>
        <begin position="23"/>
        <end position="140"/>
    </location>
</feature>
<dbReference type="AlphaFoldDB" id="A0A8C7A028"/>
<keyword evidence="5 11" id="KW-1133">Transmembrane helix</keyword>
<evidence type="ECO:0000256" key="1">
    <source>
        <dbReference type="ARBA" id="ARBA00004479"/>
    </source>
</evidence>
<keyword evidence="8" id="KW-0325">Glycoprotein</keyword>
<dbReference type="InterPro" id="IPR013783">
    <property type="entry name" value="Ig-like_fold"/>
</dbReference>
<evidence type="ECO:0000256" key="6">
    <source>
        <dbReference type="ARBA" id="ARBA00023136"/>
    </source>
</evidence>
<dbReference type="SMART" id="SM00409">
    <property type="entry name" value="IG"/>
    <property type="match status" value="1"/>
</dbReference>
<dbReference type="Pfam" id="PF13765">
    <property type="entry name" value="PRY"/>
    <property type="match status" value="1"/>
</dbReference>
<dbReference type="InterPro" id="IPR007110">
    <property type="entry name" value="Ig-like_dom"/>
</dbReference>
<dbReference type="InterPro" id="IPR053896">
    <property type="entry name" value="BTN3A2-like_Ig-C"/>
</dbReference>
<keyword evidence="9" id="KW-0393">Immunoglobulin domain</keyword>